<keyword evidence="4 6" id="KW-0663">Pyridoxal phosphate</keyword>
<reference evidence="8 9" key="1">
    <citation type="submission" date="2017-07" db="EMBL/GenBank/DDBJ databases">
        <authorList>
            <person name="Sun Z.S."/>
            <person name="Albrecht U."/>
            <person name="Echele G."/>
            <person name="Lee C.C."/>
        </authorList>
    </citation>
    <scope>NUCLEOTIDE SEQUENCE [LARGE SCALE GENOMIC DNA]</scope>
    <source>
        <strain evidence="9">type strain: KCTC 22618</strain>
    </source>
</reference>
<dbReference type="InterPro" id="IPR010977">
    <property type="entry name" value="Aromatic_deC"/>
</dbReference>
<dbReference type="Gene3D" id="3.90.1150.170">
    <property type="match status" value="1"/>
</dbReference>
<evidence type="ECO:0000256" key="5">
    <source>
        <dbReference type="ARBA" id="ARBA00023239"/>
    </source>
</evidence>
<dbReference type="PANTHER" id="PTHR45677">
    <property type="entry name" value="GLUTAMATE DECARBOXYLASE-RELATED"/>
    <property type="match status" value="1"/>
</dbReference>
<sequence>MFVNEAPPFKELSLNNYLFNDESLQLYEDYVSKTLGYIQKFLGTRKFYKGDNLEEIHENKLKARLVDVHSSKSIDKALQELNDLYINHAIRFHNPNYVAHLNCPITLPSIIAELIATTVNTAVETWDQSTSATFIEQEVIRWICNEFRFDTNSDGVFTSGGTQSNFMALLMARDHYAFENYGINIKQNGWSEEVNKFKIFCSEKSHFSIQKNAALLGLGYDAVIPVKVDEKMRMDTEALYVAIEKTKQEGNIPIAVVATLGTTDYGSFDPLQTIGKIAKEQNMWLHVDGAYGGCYILTETHEHHFKGMEMVDSVTVDFHKTLFQPVSCSAFLVKNKQHFQYVSYYADYLNPLENKDKERPNLIEKSIQTTRRFDALKVWLTLKTLGTKTIASYLEEVHHLAKQVYTNLKENSNFELAHVPELSTVVFRYKNSEAAHEPTHDDVNLYIKNKLYTSGKASVASTKLNGNIYLKFTLLNPKNTIENLLNIVKMIEEAGKQYQPKTELL</sequence>
<dbReference type="GO" id="GO:0006520">
    <property type="term" value="P:amino acid metabolic process"/>
    <property type="evidence" value="ECO:0007669"/>
    <property type="project" value="InterPro"/>
</dbReference>
<dbReference type="EC" id="4.1.1.86" evidence="8"/>
<protein>
    <submittedName>
        <fullName evidence="8">L-2,4-diaminobutyrate decarboxylase</fullName>
        <ecNumber evidence="8">4.1.1.86</ecNumber>
    </submittedName>
</protein>
<evidence type="ECO:0000256" key="3">
    <source>
        <dbReference type="ARBA" id="ARBA00022793"/>
    </source>
</evidence>
<comment type="similarity">
    <text evidence="2 7">Belongs to the group II decarboxylase family.</text>
</comment>
<dbReference type="GO" id="GO:0033983">
    <property type="term" value="F:diaminobutyrate decarboxylase activity"/>
    <property type="evidence" value="ECO:0007669"/>
    <property type="project" value="UniProtKB-EC"/>
</dbReference>
<dbReference type="RefSeq" id="WP_095069480.1">
    <property type="nucleotide sequence ID" value="NZ_LT899436.1"/>
</dbReference>
<dbReference type="PRINTS" id="PR00800">
    <property type="entry name" value="YHDCRBOXLASE"/>
</dbReference>
<dbReference type="EMBL" id="LT899436">
    <property type="protein sequence ID" value="SNR14483.1"/>
    <property type="molecule type" value="Genomic_DNA"/>
</dbReference>
<name>A0A238U5K2_9FLAO</name>
<evidence type="ECO:0000313" key="9">
    <source>
        <dbReference type="Proteomes" id="UP000215214"/>
    </source>
</evidence>
<dbReference type="KEGG" id="tje:TJEJU_0709"/>
<dbReference type="InterPro" id="IPR002129">
    <property type="entry name" value="PyrdxlP-dep_de-COase"/>
</dbReference>
<dbReference type="OrthoDB" id="9803665at2"/>
<comment type="cofactor">
    <cofactor evidence="1 6 7">
        <name>pyridoxal 5'-phosphate</name>
        <dbReference type="ChEBI" id="CHEBI:597326"/>
    </cofactor>
</comment>
<dbReference type="InterPro" id="IPR015424">
    <property type="entry name" value="PyrdxlP-dep_Trfase"/>
</dbReference>
<dbReference type="GO" id="GO:0005737">
    <property type="term" value="C:cytoplasm"/>
    <property type="evidence" value="ECO:0007669"/>
    <property type="project" value="TreeGrafter"/>
</dbReference>
<keyword evidence="5 7" id="KW-0456">Lyase</keyword>
<dbReference type="Proteomes" id="UP000215214">
    <property type="component" value="Chromosome TJEJU"/>
</dbReference>
<feature type="modified residue" description="N6-(pyridoxal phosphate)lysine" evidence="6">
    <location>
        <position position="320"/>
    </location>
</feature>
<dbReference type="CDD" id="cd06450">
    <property type="entry name" value="DOPA_deC_like"/>
    <property type="match status" value="1"/>
</dbReference>
<dbReference type="AlphaFoldDB" id="A0A238U5K2"/>
<evidence type="ECO:0000256" key="4">
    <source>
        <dbReference type="ARBA" id="ARBA00022898"/>
    </source>
</evidence>
<accession>A0A238U5K2</accession>
<gene>
    <name evidence="8" type="ORF">TJEJU_0709</name>
</gene>
<dbReference type="InterPro" id="IPR015421">
    <property type="entry name" value="PyrdxlP-dep_Trfase_major"/>
</dbReference>
<dbReference type="PANTHER" id="PTHR45677:SF8">
    <property type="entry name" value="CYSTEINE SULFINIC ACID DECARBOXYLASE"/>
    <property type="match status" value="1"/>
</dbReference>
<evidence type="ECO:0000256" key="1">
    <source>
        <dbReference type="ARBA" id="ARBA00001933"/>
    </source>
</evidence>
<evidence type="ECO:0000256" key="7">
    <source>
        <dbReference type="RuleBase" id="RU000382"/>
    </source>
</evidence>
<evidence type="ECO:0000256" key="6">
    <source>
        <dbReference type="PIRSR" id="PIRSR602129-50"/>
    </source>
</evidence>
<evidence type="ECO:0000256" key="2">
    <source>
        <dbReference type="ARBA" id="ARBA00009533"/>
    </source>
</evidence>
<dbReference type="GO" id="GO:0019752">
    <property type="term" value="P:carboxylic acid metabolic process"/>
    <property type="evidence" value="ECO:0007669"/>
    <property type="project" value="InterPro"/>
</dbReference>
<dbReference type="SUPFAM" id="SSF53383">
    <property type="entry name" value="PLP-dependent transferases"/>
    <property type="match status" value="1"/>
</dbReference>
<organism evidence="8 9">
    <name type="scientific">Tenacibaculum jejuense</name>
    <dbReference type="NCBI Taxonomy" id="584609"/>
    <lineage>
        <taxon>Bacteria</taxon>
        <taxon>Pseudomonadati</taxon>
        <taxon>Bacteroidota</taxon>
        <taxon>Flavobacteriia</taxon>
        <taxon>Flavobacteriales</taxon>
        <taxon>Flavobacteriaceae</taxon>
        <taxon>Tenacibaculum</taxon>
    </lineage>
</organism>
<proteinExistence type="inferred from homology"/>
<dbReference type="Pfam" id="PF00282">
    <property type="entry name" value="Pyridoxal_deC"/>
    <property type="match status" value="1"/>
</dbReference>
<dbReference type="GO" id="GO:0030170">
    <property type="term" value="F:pyridoxal phosphate binding"/>
    <property type="evidence" value="ECO:0007669"/>
    <property type="project" value="InterPro"/>
</dbReference>
<evidence type="ECO:0000313" key="8">
    <source>
        <dbReference type="EMBL" id="SNR14483.1"/>
    </source>
</evidence>
<keyword evidence="9" id="KW-1185">Reference proteome</keyword>
<dbReference type="Gene3D" id="3.40.640.10">
    <property type="entry name" value="Type I PLP-dependent aspartate aminotransferase-like (Major domain)"/>
    <property type="match status" value="1"/>
</dbReference>
<keyword evidence="3" id="KW-0210">Decarboxylase</keyword>